<keyword evidence="6" id="KW-0418">Kinase</keyword>
<keyword evidence="7" id="KW-0067">ATP-binding</keyword>
<dbReference type="SUPFAM" id="SSF56112">
    <property type="entry name" value="Protein kinase-like (PK-like)"/>
    <property type="match status" value="1"/>
</dbReference>
<proteinExistence type="inferred from homology"/>
<dbReference type="PANTHER" id="PTHR22984:SF11">
    <property type="entry name" value="AURORA KINASE-RELATED"/>
    <property type="match status" value="1"/>
</dbReference>
<dbReference type="PROSITE" id="PS50011">
    <property type="entry name" value="PROTEIN_KINASE_DOM"/>
    <property type="match status" value="1"/>
</dbReference>
<dbReference type="InterPro" id="IPR008271">
    <property type="entry name" value="Ser/Thr_kinase_AS"/>
</dbReference>
<dbReference type="PANTHER" id="PTHR22984">
    <property type="entry name" value="SERINE/THREONINE-PROTEIN KINASE PIM"/>
    <property type="match status" value="1"/>
</dbReference>
<evidence type="ECO:0000256" key="3">
    <source>
        <dbReference type="ARBA" id="ARBA00022527"/>
    </source>
</evidence>
<name>A0ABR3M2S9_9TELE</name>
<keyword evidence="3" id="KW-0723">Serine/threonine-protein kinase</keyword>
<dbReference type="InterPro" id="IPR011009">
    <property type="entry name" value="Kinase-like_dom_sf"/>
</dbReference>
<evidence type="ECO:0000256" key="8">
    <source>
        <dbReference type="ARBA" id="ARBA00047899"/>
    </source>
</evidence>
<keyword evidence="5" id="KW-0547">Nucleotide-binding</keyword>
<keyword evidence="13" id="KW-1185">Reference proteome</keyword>
<keyword evidence="4" id="KW-0808">Transferase</keyword>
<dbReference type="InterPro" id="IPR051138">
    <property type="entry name" value="PIM_Ser/Thr_kinase"/>
</dbReference>
<evidence type="ECO:0000256" key="7">
    <source>
        <dbReference type="ARBA" id="ARBA00022840"/>
    </source>
</evidence>
<evidence type="ECO:0000313" key="13">
    <source>
        <dbReference type="Proteomes" id="UP001558613"/>
    </source>
</evidence>
<feature type="region of interest" description="Disordered" evidence="10">
    <location>
        <begin position="83"/>
        <end position="142"/>
    </location>
</feature>
<organism evidence="12 13">
    <name type="scientific">Cirrhinus molitorella</name>
    <name type="common">mud carp</name>
    <dbReference type="NCBI Taxonomy" id="172907"/>
    <lineage>
        <taxon>Eukaryota</taxon>
        <taxon>Metazoa</taxon>
        <taxon>Chordata</taxon>
        <taxon>Craniata</taxon>
        <taxon>Vertebrata</taxon>
        <taxon>Euteleostomi</taxon>
        <taxon>Actinopterygii</taxon>
        <taxon>Neopterygii</taxon>
        <taxon>Teleostei</taxon>
        <taxon>Ostariophysi</taxon>
        <taxon>Cypriniformes</taxon>
        <taxon>Cyprinidae</taxon>
        <taxon>Labeoninae</taxon>
        <taxon>Labeonini</taxon>
        <taxon>Cirrhinus</taxon>
    </lineage>
</organism>
<accession>A0ABR3M2S9</accession>
<comment type="catalytic activity">
    <reaction evidence="8">
        <text>L-threonyl-[protein] + ATP = O-phospho-L-threonyl-[protein] + ADP + H(+)</text>
        <dbReference type="Rhea" id="RHEA:46608"/>
        <dbReference type="Rhea" id="RHEA-COMP:11060"/>
        <dbReference type="Rhea" id="RHEA-COMP:11605"/>
        <dbReference type="ChEBI" id="CHEBI:15378"/>
        <dbReference type="ChEBI" id="CHEBI:30013"/>
        <dbReference type="ChEBI" id="CHEBI:30616"/>
        <dbReference type="ChEBI" id="CHEBI:61977"/>
        <dbReference type="ChEBI" id="CHEBI:456216"/>
        <dbReference type="EC" id="2.7.11.1"/>
    </reaction>
</comment>
<feature type="compositionally biased region" description="Polar residues" evidence="10">
    <location>
        <begin position="97"/>
        <end position="118"/>
    </location>
</feature>
<gene>
    <name evidence="12" type="ORF">QQF64_009472</name>
</gene>
<dbReference type="SMART" id="SM00220">
    <property type="entry name" value="S_TKc"/>
    <property type="match status" value="1"/>
</dbReference>
<evidence type="ECO:0000256" key="10">
    <source>
        <dbReference type="SAM" id="MobiDB-lite"/>
    </source>
</evidence>
<evidence type="ECO:0000313" key="12">
    <source>
        <dbReference type="EMBL" id="KAL1258895.1"/>
    </source>
</evidence>
<dbReference type="EC" id="2.7.11.1" evidence="2"/>
<dbReference type="PROSITE" id="PS00108">
    <property type="entry name" value="PROTEIN_KINASE_ST"/>
    <property type="match status" value="1"/>
</dbReference>
<evidence type="ECO:0000256" key="1">
    <source>
        <dbReference type="ARBA" id="ARBA00005505"/>
    </source>
</evidence>
<comment type="caution">
    <text evidence="12">The sequence shown here is derived from an EMBL/GenBank/DDBJ whole genome shotgun (WGS) entry which is preliminary data.</text>
</comment>
<evidence type="ECO:0000256" key="4">
    <source>
        <dbReference type="ARBA" id="ARBA00022679"/>
    </source>
</evidence>
<sequence length="441" mass="48155">MKKKKGICAFFRGTWKAVKHTALCCHRGNKVAPEPSSVQPVAQQDPADPQPGPSGLGLELSMDLGPSGLKSMLIDVPDPDNLDFELTAVPGPPSVEMTRTTDPADPETSSVSDPSNFNLTPDSDPTSPEPLPEPGPSGLEPVVPQDLVELGASILDFSPHTDLVDSQPVYVSCKSNLEMKPDSDPDPDPEPEPLPGPSGLYEELTAVPGPSGFGPAVGSFYSLYDVGVTLGSGNYGTVYEGTRRSDGQKPGCTRPLLVEVALNLVVQRPPKSPYIVQMYEWFEQPYRYILVMEYPHPCETLLNFTMQNGGYLEEAVARGLMHQAVLAAKHCLDRGIFHRDIKSDNIMVNTKTLQLKLIDFGCGKLFKTSDYEEYKECPAVKATVKSLGISLFRMVNGISFVDVQMIPSSNLSSECCDLLNKCKSNSMTLDELLEHEWFRKS</sequence>
<feature type="compositionally biased region" description="Low complexity" evidence="10">
    <location>
        <begin position="38"/>
        <end position="47"/>
    </location>
</feature>
<dbReference type="Gene3D" id="3.30.200.20">
    <property type="entry name" value="Phosphorylase Kinase, domain 1"/>
    <property type="match status" value="2"/>
</dbReference>
<evidence type="ECO:0000256" key="9">
    <source>
        <dbReference type="ARBA" id="ARBA00048679"/>
    </source>
</evidence>
<comment type="catalytic activity">
    <reaction evidence="9">
        <text>L-seryl-[protein] + ATP = O-phospho-L-seryl-[protein] + ADP + H(+)</text>
        <dbReference type="Rhea" id="RHEA:17989"/>
        <dbReference type="Rhea" id="RHEA-COMP:9863"/>
        <dbReference type="Rhea" id="RHEA-COMP:11604"/>
        <dbReference type="ChEBI" id="CHEBI:15378"/>
        <dbReference type="ChEBI" id="CHEBI:29999"/>
        <dbReference type="ChEBI" id="CHEBI:30616"/>
        <dbReference type="ChEBI" id="CHEBI:83421"/>
        <dbReference type="ChEBI" id="CHEBI:456216"/>
        <dbReference type="EC" id="2.7.11.1"/>
    </reaction>
</comment>
<feature type="domain" description="Protein kinase" evidence="11">
    <location>
        <begin position="224"/>
        <end position="441"/>
    </location>
</feature>
<dbReference type="Proteomes" id="UP001558613">
    <property type="component" value="Unassembled WGS sequence"/>
</dbReference>
<comment type="similarity">
    <text evidence="1">Belongs to the protein kinase superfamily. CAMK Ser/Thr protein kinase family. PIM subfamily.</text>
</comment>
<evidence type="ECO:0000256" key="2">
    <source>
        <dbReference type="ARBA" id="ARBA00012513"/>
    </source>
</evidence>
<dbReference type="Pfam" id="PF00069">
    <property type="entry name" value="Pkinase"/>
    <property type="match status" value="1"/>
</dbReference>
<dbReference type="Gene3D" id="1.10.510.10">
    <property type="entry name" value="Transferase(Phosphotransferase) domain 1"/>
    <property type="match status" value="1"/>
</dbReference>
<evidence type="ECO:0000259" key="11">
    <source>
        <dbReference type="PROSITE" id="PS50011"/>
    </source>
</evidence>
<evidence type="ECO:0000256" key="6">
    <source>
        <dbReference type="ARBA" id="ARBA00022777"/>
    </source>
</evidence>
<dbReference type="InterPro" id="IPR000719">
    <property type="entry name" value="Prot_kinase_dom"/>
</dbReference>
<evidence type="ECO:0000256" key="5">
    <source>
        <dbReference type="ARBA" id="ARBA00022741"/>
    </source>
</evidence>
<protein>
    <recommendedName>
        <fullName evidence="2">non-specific serine/threonine protein kinase</fullName>
        <ecNumber evidence="2">2.7.11.1</ecNumber>
    </recommendedName>
</protein>
<reference evidence="12 13" key="1">
    <citation type="submission" date="2023-09" db="EMBL/GenBank/DDBJ databases">
        <authorList>
            <person name="Wang M."/>
        </authorList>
    </citation>
    <scope>NUCLEOTIDE SEQUENCE [LARGE SCALE GENOMIC DNA]</scope>
    <source>
        <strain evidence="12">GT-2023</strain>
        <tissue evidence="12">Liver</tissue>
    </source>
</reference>
<dbReference type="EMBL" id="JAYMGO010000016">
    <property type="protein sequence ID" value="KAL1258895.1"/>
    <property type="molecule type" value="Genomic_DNA"/>
</dbReference>
<feature type="region of interest" description="Disordered" evidence="10">
    <location>
        <begin position="31"/>
        <end position="64"/>
    </location>
</feature>
<feature type="region of interest" description="Disordered" evidence="10">
    <location>
        <begin position="176"/>
        <end position="198"/>
    </location>
</feature>